<keyword evidence="1" id="KW-1133">Transmembrane helix</keyword>
<dbReference type="InterPro" id="IPR013766">
    <property type="entry name" value="Thioredoxin_domain"/>
</dbReference>
<keyword evidence="1" id="KW-0472">Membrane</keyword>
<dbReference type="EMBL" id="AP026830">
    <property type="protein sequence ID" value="BDR91491.1"/>
    <property type="molecule type" value="Genomic_DNA"/>
</dbReference>
<organism evidence="3 4">
    <name type="scientific">Vulcanisaeta souniana JCM 11219</name>
    <dbReference type="NCBI Taxonomy" id="1293586"/>
    <lineage>
        <taxon>Archaea</taxon>
        <taxon>Thermoproteota</taxon>
        <taxon>Thermoprotei</taxon>
        <taxon>Thermoproteales</taxon>
        <taxon>Thermoproteaceae</taxon>
        <taxon>Vulcanisaeta</taxon>
    </lineage>
</organism>
<sequence length="185" mass="20296">MIVNTRILLYVIIIVILTVVTLSLIIVLYNSSVVNVGIKVGDYAPNAQFTLDNGTTVDLSDFLHHGHYVLLYFAATWCSSCAYGVLTLSHYAQLLAARNVTVIILEPYNDLGYSGTPVGIFVKYFAGNNSRLFIIGYASLEMTEAYDPHGYPDIYYLISPNGRIIYSNVDLSNTINGLLDVVGVG</sequence>
<dbReference type="SUPFAM" id="SSF52833">
    <property type="entry name" value="Thioredoxin-like"/>
    <property type="match status" value="1"/>
</dbReference>
<keyword evidence="4" id="KW-1185">Reference proteome</keyword>
<dbReference type="GeneID" id="76206140"/>
<evidence type="ECO:0000256" key="1">
    <source>
        <dbReference type="SAM" id="Phobius"/>
    </source>
</evidence>
<gene>
    <name evidence="3" type="ORF">Vsou_05840</name>
</gene>
<name>A0ABM8BKY5_9CREN</name>
<feature type="transmembrane region" description="Helical" evidence="1">
    <location>
        <begin position="7"/>
        <end position="29"/>
    </location>
</feature>
<feature type="transmembrane region" description="Helical" evidence="1">
    <location>
        <begin position="69"/>
        <end position="88"/>
    </location>
</feature>
<evidence type="ECO:0000313" key="4">
    <source>
        <dbReference type="Proteomes" id="UP001060771"/>
    </source>
</evidence>
<reference evidence="4" key="1">
    <citation type="submission" date="2022-09" db="EMBL/GenBank/DDBJ databases">
        <title>Complete genome sequence of Vulcanisaeta souniana.</title>
        <authorList>
            <person name="Kato S."/>
            <person name="Itoh T."/>
            <person name="Ohkuma M."/>
        </authorList>
    </citation>
    <scope>NUCLEOTIDE SEQUENCE [LARGE SCALE GENOMIC DNA]</scope>
    <source>
        <strain evidence="4">JCM 11219</strain>
    </source>
</reference>
<protein>
    <recommendedName>
        <fullName evidence="2">Thioredoxin domain-containing protein</fullName>
    </recommendedName>
</protein>
<dbReference type="InterPro" id="IPR013740">
    <property type="entry name" value="Redoxin"/>
</dbReference>
<proteinExistence type="predicted"/>
<dbReference type="InterPro" id="IPR036249">
    <property type="entry name" value="Thioredoxin-like_sf"/>
</dbReference>
<dbReference type="Proteomes" id="UP001060771">
    <property type="component" value="Chromosome"/>
</dbReference>
<dbReference type="Gene3D" id="3.40.30.10">
    <property type="entry name" value="Glutaredoxin"/>
    <property type="match status" value="1"/>
</dbReference>
<feature type="domain" description="Thioredoxin" evidence="2">
    <location>
        <begin position="38"/>
        <end position="185"/>
    </location>
</feature>
<accession>A0ABM8BKY5</accession>
<evidence type="ECO:0000259" key="2">
    <source>
        <dbReference type="PROSITE" id="PS51352"/>
    </source>
</evidence>
<evidence type="ECO:0000313" key="3">
    <source>
        <dbReference type="EMBL" id="BDR91491.1"/>
    </source>
</evidence>
<dbReference type="PROSITE" id="PS51352">
    <property type="entry name" value="THIOREDOXIN_2"/>
    <property type="match status" value="1"/>
</dbReference>
<dbReference type="RefSeq" id="WP_188602782.1">
    <property type="nucleotide sequence ID" value="NZ_AP026830.1"/>
</dbReference>
<keyword evidence="1" id="KW-0812">Transmembrane</keyword>
<dbReference type="Pfam" id="PF08534">
    <property type="entry name" value="Redoxin"/>
    <property type="match status" value="1"/>
</dbReference>